<dbReference type="Proteomes" id="UP000382040">
    <property type="component" value="Unassembled WGS sequence"/>
</dbReference>
<keyword evidence="3" id="KW-1185">Reference proteome</keyword>
<dbReference type="RefSeq" id="WP_150561641.1">
    <property type="nucleotide sequence ID" value="NZ_CABPST010000016.1"/>
</dbReference>
<evidence type="ECO:0000313" key="2">
    <source>
        <dbReference type="EMBL" id="VVE90508.1"/>
    </source>
</evidence>
<proteinExistence type="predicted"/>
<accession>A0A5E5BYF6</accession>
<feature type="signal peptide" evidence="1">
    <location>
        <begin position="1"/>
        <end position="28"/>
    </location>
</feature>
<dbReference type="OrthoDB" id="6555107at2"/>
<evidence type="ECO:0000313" key="3">
    <source>
        <dbReference type="Proteomes" id="UP000382040"/>
    </source>
</evidence>
<name>A0A5E5BYF6_9BURK</name>
<gene>
    <name evidence="2" type="ORF">PBR20603_04493</name>
</gene>
<reference evidence="2 3" key="1">
    <citation type="submission" date="2019-08" db="EMBL/GenBank/DDBJ databases">
        <authorList>
            <person name="Peeters C."/>
        </authorList>
    </citation>
    <scope>NUCLEOTIDE SEQUENCE [LARGE SCALE GENOMIC DNA]</scope>
    <source>
        <strain evidence="2 3">LMG 20603</strain>
    </source>
</reference>
<feature type="chain" id="PRO_5022874535" description="Outer membrane protein beta-barrel domain-containing protein" evidence="1">
    <location>
        <begin position="29"/>
        <end position="273"/>
    </location>
</feature>
<evidence type="ECO:0008006" key="4">
    <source>
        <dbReference type="Google" id="ProtNLM"/>
    </source>
</evidence>
<evidence type="ECO:0000256" key="1">
    <source>
        <dbReference type="SAM" id="SignalP"/>
    </source>
</evidence>
<protein>
    <recommendedName>
        <fullName evidence="4">Outer membrane protein beta-barrel domain-containing protein</fullName>
    </recommendedName>
</protein>
<keyword evidence="1" id="KW-0732">Signal</keyword>
<organism evidence="2 3">
    <name type="scientific">Pandoraea bronchicola</name>
    <dbReference type="NCBI Taxonomy" id="2508287"/>
    <lineage>
        <taxon>Bacteria</taxon>
        <taxon>Pseudomonadati</taxon>
        <taxon>Pseudomonadota</taxon>
        <taxon>Betaproteobacteria</taxon>
        <taxon>Burkholderiales</taxon>
        <taxon>Burkholderiaceae</taxon>
        <taxon>Pandoraea</taxon>
    </lineage>
</organism>
<dbReference type="EMBL" id="CABPST010000016">
    <property type="protein sequence ID" value="VVE90508.1"/>
    <property type="molecule type" value="Genomic_DNA"/>
</dbReference>
<dbReference type="AlphaFoldDB" id="A0A5E5BYF6"/>
<sequence>MTCRNLFAHGVAALAMCAALGSPISALGQVSQTGQTEIAGNDNWSVVVSPYIWAASLSGNGAIGRYDVPVRVPFSTILGNLDLALMGEVELTNGRYGVYMDGQYTSDAKDATVAGAAVRFGTTAKMVTLGGFFHAWSIEKPGNTLFGKSRAVTIEPTFGLRWTQVNASADPIVGTHTERWVDPFIGVRVSADLSERWNLFAEGDIGGFGIGSRFSANLQTYFGYRTFVFNKPTILRFGYRVWYQDYVNDGGGIDRFAWRVTQHGPVAGLSMVF</sequence>